<dbReference type="EMBL" id="JACIDE010000001">
    <property type="protein sequence ID" value="MBB4072304.1"/>
    <property type="molecule type" value="Genomic_DNA"/>
</dbReference>
<dbReference type="Pfam" id="PF00586">
    <property type="entry name" value="AIRS"/>
    <property type="match status" value="1"/>
</dbReference>
<dbReference type="InterPro" id="IPR016188">
    <property type="entry name" value="PurM-like_N"/>
</dbReference>
<dbReference type="Gene3D" id="3.30.1330.10">
    <property type="entry name" value="PurM-like, N-terminal domain"/>
    <property type="match status" value="1"/>
</dbReference>
<evidence type="ECO:0000256" key="1">
    <source>
        <dbReference type="ARBA" id="ARBA00006243"/>
    </source>
</evidence>
<dbReference type="SUPFAM" id="SSF56042">
    <property type="entry name" value="PurM C-terminal domain-like"/>
    <property type="match status" value="1"/>
</dbReference>
<evidence type="ECO:0000313" key="4">
    <source>
        <dbReference type="EMBL" id="MBB4072304.1"/>
    </source>
</evidence>
<reference evidence="4 5" key="1">
    <citation type="submission" date="2020-08" db="EMBL/GenBank/DDBJ databases">
        <title>Genomic Encyclopedia of Type Strains, Phase IV (KMG-IV): sequencing the most valuable type-strain genomes for metagenomic binning, comparative biology and taxonomic classification.</title>
        <authorList>
            <person name="Goeker M."/>
        </authorList>
    </citation>
    <scope>NUCLEOTIDE SEQUENCE [LARGE SCALE GENOMIC DNA]</scope>
    <source>
        <strain evidence="4 5">DSM 17075</strain>
    </source>
</reference>
<dbReference type="InterPro" id="IPR036676">
    <property type="entry name" value="PurM-like_C_sf"/>
</dbReference>
<sequence>MERITLAHGDGGELAHQLIQQLFVAHFHHDAFVKFDAALLSIEKGKLAITTDSFVVKPLFFPGGNIGKLAVVGTVNDLAVSGAIPKAITCGFILEEGFPISDLKRIVQSMAEEAQKIGVAIVAGDTKVVERGAADGIYINTTGIGIVEEPLVPSFQEGDSVIISGSVGDHGITIFAARGELGLMTNLTSDCAALSPMISQATKASKQIRIMRDPTRGGLATALVEICEDFQLTIELSEDAIPIKREVEGACDLLGFDPLYLANEGKVIFIVAKEDEQKVLQAIRSREEGKEAAVIGTVRATEKGQLLLRTPLGTTRRLYRLTGLLLPRIC</sequence>
<dbReference type="Pfam" id="PF02769">
    <property type="entry name" value="AIRS_C"/>
    <property type="match status" value="1"/>
</dbReference>
<dbReference type="InterPro" id="IPR010918">
    <property type="entry name" value="PurM-like_C_dom"/>
</dbReference>
<comment type="caution">
    <text evidence="4">The sequence shown here is derived from an EMBL/GenBank/DDBJ whole genome shotgun (WGS) entry which is preliminary data.</text>
</comment>
<organism evidence="4 5">
    <name type="scientific">Anoxybacteroides voinovskiense</name>
    <dbReference type="NCBI Taxonomy" id="230470"/>
    <lineage>
        <taxon>Bacteria</taxon>
        <taxon>Bacillati</taxon>
        <taxon>Bacillota</taxon>
        <taxon>Bacilli</taxon>
        <taxon>Bacillales</taxon>
        <taxon>Anoxybacillaceae</taxon>
        <taxon>Anoxybacteroides</taxon>
    </lineage>
</organism>
<dbReference type="GO" id="GO:0051604">
    <property type="term" value="P:protein maturation"/>
    <property type="evidence" value="ECO:0007669"/>
    <property type="project" value="TreeGrafter"/>
</dbReference>
<dbReference type="RefSeq" id="WP_183182746.1">
    <property type="nucleotide sequence ID" value="NZ_BMNP01000002.1"/>
</dbReference>
<dbReference type="PANTHER" id="PTHR30303">
    <property type="entry name" value="HYDROGENASE ISOENZYMES FORMATION PROTEIN HYPE"/>
    <property type="match status" value="1"/>
</dbReference>
<dbReference type="InterPro" id="IPR036921">
    <property type="entry name" value="PurM-like_N_sf"/>
</dbReference>
<feature type="domain" description="PurM-like C-terminal" evidence="3">
    <location>
        <begin position="156"/>
        <end position="306"/>
    </location>
</feature>
<evidence type="ECO:0000313" key="5">
    <source>
        <dbReference type="Proteomes" id="UP000559598"/>
    </source>
</evidence>
<comment type="similarity">
    <text evidence="1">Belongs to the HypE family.</text>
</comment>
<dbReference type="NCBIfam" id="TIGR02124">
    <property type="entry name" value="hypE"/>
    <property type="match status" value="1"/>
</dbReference>
<evidence type="ECO:0000259" key="3">
    <source>
        <dbReference type="Pfam" id="PF02769"/>
    </source>
</evidence>
<gene>
    <name evidence="4" type="ORF">GGR02_000050</name>
</gene>
<dbReference type="InterPro" id="IPR011854">
    <property type="entry name" value="HypE"/>
</dbReference>
<dbReference type="SUPFAM" id="SSF55326">
    <property type="entry name" value="PurM N-terminal domain-like"/>
    <property type="match status" value="1"/>
</dbReference>
<protein>
    <submittedName>
        <fullName evidence="4">Hydrogenase expression/formation protein HypE</fullName>
    </submittedName>
</protein>
<dbReference type="Gene3D" id="3.90.650.10">
    <property type="entry name" value="PurM-like C-terminal domain"/>
    <property type="match status" value="1"/>
</dbReference>
<dbReference type="PANTHER" id="PTHR30303:SF0">
    <property type="entry name" value="CARBAMOYL DEHYDRATASE HYPE"/>
    <property type="match status" value="1"/>
</dbReference>
<dbReference type="AlphaFoldDB" id="A0A840DGW0"/>
<feature type="domain" description="PurM-like N-terminal" evidence="2">
    <location>
        <begin position="36"/>
        <end position="147"/>
    </location>
</feature>
<proteinExistence type="inferred from homology"/>
<name>A0A840DGW0_9BACL</name>
<dbReference type="Proteomes" id="UP000559598">
    <property type="component" value="Unassembled WGS sequence"/>
</dbReference>
<keyword evidence="5" id="KW-1185">Reference proteome</keyword>
<evidence type="ECO:0000259" key="2">
    <source>
        <dbReference type="Pfam" id="PF00586"/>
    </source>
</evidence>
<dbReference type="CDD" id="cd02197">
    <property type="entry name" value="HypE"/>
    <property type="match status" value="1"/>
</dbReference>
<accession>A0A840DGW0</accession>
<dbReference type="PIRSF" id="PIRSF005644">
    <property type="entry name" value="Hdrgns_mtr_HypE"/>
    <property type="match status" value="1"/>
</dbReference>